<dbReference type="Proteomes" id="UP000663834">
    <property type="component" value="Unassembled WGS sequence"/>
</dbReference>
<feature type="domain" description="Transposase Tc1-like" evidence="1">
    <location>
        <begin position="95"/>
        <end position="159"/>
    </location>
</feature>
<dbReference type="OrthoDB" id="10061382at2759"/>
<sequence>MSQYDPCSSHAACSCFHMADDHESGICSDEFLNSCSELVPCNEQTNLCNEFDHKCLHHPRCYNHPVCYPVPSFNQQYCPSLTSRGQKRKTSVHADRVIQRKIKVDRRKSASTAKVEIESELGIIISEQTVRRRQHESGFMGRVARKKPYVDKLNRGKRIDVWYALSVLHRSFSGNPHLIFTHLDFYCEKNGSHHLACSLTETLLDFEAGGSLPVGYGNFTWTGATILNGATHGPMSGYHVVTCSGSYVIYTFGTITMQKIPTGTTFSLNSFLATAAWLDNLNLTISGRLSSTVIYSTNIILQVFSITVVNLNWSGIDTMTLTTSGGTKNVNVTGSGKHVAIDNMCVTY</sequence>
<proteinExistence type="predicted"/>
<dbReference type="InterPro" id="IPR002492">
    <property type="entry name" value="Transposase_Tc1-like"/>
</dbReference>
<dbReference type="Pfam" id="PF01498">
    <property type="entry name" value="HTH_Tnp_Tc3_2"/>
    <property type="match status" value="1"/>
</dbReference>
<dbReference type="AlphaFoldDB" id="A0A814NRF0"/>
<evidence type="ECO:0000259" key="1">
    <source>
        <dbReference type="Pfam" id="PF01498"/>
    </source>
</evidence>
<dbReference type="GO" id="GO:0006313">
    <property type="term" value="P:DNA transposition"/>
    <property type="evidence" value="ECO:0007669"/>
    <property type="project" value="InterPro"/>
</dbReference>
<evidence type="ECO:0000313" key="2">
    <source>
        <dbReference type="EMBL" id="CAF1097335.1"/>
    </source>
</evidence>
<dbReference type="EMBL" id="CAJNOW010018631">
    <property type="protein sequence ID" value="CAF1666750.1"/>
    <property type="molecule type" value="Genomic_DNA"/>
</dbReference>
<evidence type="ECO:0000313" key="4">
    <source>
        <dbReference type="Proteomes" id="UP000663855"/>
    </source>
</evidence>
<dbReference type="GO" id="GO:0015074">
    <property type="term" value="P:DNA integration"/>
    <property type="evidence" value="ECO:0007669"/>
    <property type="project" value="InterPro"/>
</dbReference>
<name>A0A814NRF0_9BILA</name>
<protein>
    <recommendedName>
        <fullName evidence="1">Transposase Tc1-like domain-containing protein</fullName>
    </recommendedName>
</protein>
<dbReference type="GO" id="GO:0003677">
    <property type="term" value="F:DNA binding"/>
    <property type="evidence" value="ECO:0007669"/>
    <property type="project" value="InterPro"/>
</dbReference>
<gene>
    <name evidence="2" type="ORF">CJN711_LOCUS6978</name>
    <name evidence="3" type="ORF">KQP761_LOCUS33280</name>
</gene>
<dbReference type="EMBL" id="CAJNOV010002274">
    <property type="protein sequence ID" value="CAF1097335.1"/>
    <property type="molecule type" value="Genomic_DNA"/>
</dbReference>
<dbReference type="Proteomes" id="UP000663855">
    <property type="component" value="Unassembled WGS sequence"/>
</dbReference>
<evidence type="ECO:0000313" key="3">
    <source>
        <dbReference type="EMBL" id="CAF1666750.1"/>
    </source>
</evidence>
<comment type="caution">
    <text evidence="2">The sequence shown here is derived from an EMBL/GenBank/DDBJ whole genome shotgun (WGS) entry which is preliminary data.</text>
</comment>
<organism evidence="2 4">
    <name type="scientific">Rotaria magnacalcarata</name>
    <dbReference type="NCBI Taxonomy" id="392030"/>
    <lineage>
        <taxon>Eukaryota</taxon>
        <taxon>Metazoa</taxon>
        <taxon>Spiralia</taxon>
        <taxon>Gnathifera</taxon>
        <taxon>Rotifera</taxon>
        <taxon>Eurotatoria</taxon>
        <taxon>Bdelloidea</taxon>
        <taxon>Philodinida</taxon>
        <taxon>Philodinidae</taxon>
        <taxon>Rotaria</taxon>
    </lineage>
</organism>
<reference evidence="2" key="1">
    <citation type="submission" date="2021-02" db="EMBL/GenBank/DDBJ databases">
        <authorList>
            <person name="Nowell W R."/>
        </authorList>
    </citation>
    <scope>NUCLEOTIDE SEQUENCE</scope>
</reference>
<accession>A0A814NRF0</accession>